<proteinExistence type="predicted"/>
<name>A0A934K054_9BACT</name>
<dbReference type="Proteomes" id="UP000612893">
    <property type="component" value="Unassembled WGS sequence"/>
</dbReference>
<dbReference type="Pfam" id="PF18480">
    <property type="entry name" value="DUF5615"/>
    <property type="match status" value="1"/>
</dbReference>
<sequence length="102" mass="11398">MVEPVADLLNGRGHLVTRVRDVGLSDATDEVISEYALTFDLVIVTFDRDFRNSARRRGARCLHIRPPELNAADRLRKYFDETIELLGTSGFVVLPPKGSPTT</sequence>
<protein>
    <submittedName>
        <fullName evidence="2">DUF5615 family PIN-like protein</fullName>
    </submittedName>
</protein>
<feature type="domain" description="DUF5615" evidence="1">
    <location>
        <begin position="5"/>
        <end position="59"/>
    </location>
</feature>
<evidence type="ECO:0000313" key="3">
    <source>
        <dbReference type="Proteomes" id="UP000612893"/>
    </source>
</evidence>
<dbReference type="EMBL" id="JAEKNR010000004">
    <property type="protein sequence ID" value="MBJ7596519.1"/>
    <property type="molecule type" value="Genomic_DNA"/>
</dbReference>
<keyword evidence="3" id="KW-1185">Reference proteome</keyword>
<dbReference type="InterPro" id="IPR041049">
    <property type="entry name" value="DUF5615"/>
</dbReference>
<accession>A0A934K054</accession>
<organism evidence="2 3">
    <name type="scientific">Candidatus Nephthysia bennettiae</name>
    <dbReference type="NCBI Taxonomy" id="3127016"/>
    <lineage>
        <taxon>Bacteria</taxon>
        <taxon>Bacillati</taxon>
        <taxon>Candidatus Dormiibacterota</taxon>
        <taxon>Candidatus Dormibacteria</taxon>
        <taxon>Candidatus Dormibacterales</taxon>
        <taxon>Candidatus Dormibacteraceae</taxon>
        <taxon>Candidatus Nephthysia</taxon>
    </lineage>
</organism>
<comment type="caution">
    <text evidence="2">The sequence shown here is derived from an EMBL/GenBank/DDBJ whole genome shotgun (WGS) entry which is preliminary data.</text>
</comment>
<dbReference type="InterPro" id="IPR029060">
    <property type="entry name" value="PIN-like_dom_sf"/>
</dbReference>
<gene>
    <name evidence="2" type="ORF">JF922_00300</name>
</gene>
<evidence type="ECO:0000313" key="2">
    <source>
        <dbReference type="EMBL" id="MBJ7596519.1"/>
    </source>
</evidence>
<dbReference type="AlphaFoldDB" id="A0A934K054"/>
<dbReference type="SUPFAM" id="SSF88723">
    <property type="entry name" value="PIN domain-like"/>
    <property type="match status" value="1"/>
</dbReference>
<evidence type="ECO:0000259" key="1">
    <source>
        <dbReference type="Pfam" id="PF18480"/>
    </source>
</evidence>
<reference evidence="2" key="1">
    <citation type="submission" date="2020-10" db="EMBL/GenBank/DDBJ databases">
        <title>Ca. Dormibacterota MAGs.</title>
        <authorList>
            <person name="Montgomery K."/>
        </authorList>
    </citation>
    <scope>NUCLEOTIDE SEQUENCE [LARGE SCALE GENOMIC DNA]</scope>
    <source>
        <strain evidence="2">SC8812_S17_10</strain>
    </source>
</reference>